<evidence type="ECO:0000256" key="1">
    <source>
        <dbReference type="ARBA" id="ARBA00022679"/>
    </source>
</evidence>
<organism evidence="7 8">
    <name type="scientific">Lentisphaera profundi</name>
    <dbReference type="NCBI Taxonomy" id="1658616"/>
    <lineage>
        <taxon>Bacteria</taxon>
        <taxon>Pseudomonadati</taxon>
        <taxon>Lentisphaerota</taxon>
        <taxon>Lentisphaeria</taxon>
        <taxon>Lentisphaerales</taxon>
        <taxon>Lentisphaeraceae</taxon>
        <taxon>Lentisphaera</taxon>
    </lineage>
</organism>
<keyword evidence="4" id="KW-0067">ATP-binding</keyword>
<feature type="transmembrane region" description="Helical" evidence="5">
    <location>
        <begin position="351"/>
        <end position="371"/>
    </location>
</feature>
<accession>A0ABY7VRG1</accession>
<evidence type="ECO:0000259" key="6">
    <source>
        <dbReference type="PROSITE" id="PS50011"/>
    </source>
</evidence>
<dbReference type="PANTHER" id="PTHR43289:SF6">
    <property type="entry name" value="SERINE_THREONINE-PROTEIN KINASE NEKL-3"/>
    <property type="match status" value="1"/>
</dbReference>
<dbReference type="Proteomes" id="UP001214250">
    <property type="component" value="Chromosome 1"/>
</dbReference>
<dbReference type="GO" id="GO:0016301">
    <property type="term" value="F:kinase activity"/>
    <property type="evidence" value="ECO:0007669"/>
    <property type="project" value="UniProtKB-KW"/>
</dbReference>
<dbReference type="SUPFAM" id="SSF56112">
    <property type="entry name" value="Protein kinase-like (PK-like)"/>
    <property type="match status" value="1"/>
</dbReference>
<dbReference type="CDD" id="cd14014">
    <property type="entry name" value="STKc_PknB_like"/>
    <property type="match status" value="1"/>
</dbReference>
<evidence type="ECO:0000256" key="5">
    <source>
        <dbReference type="SAM" id="Phobius"/>
    </source>
</evidence>
<evidence type="ECO:0000313" key="7">
    <source>
        <dbReference type="EMBL" id="WDE95472.1"/>
    </source>
</evidence>
<keyword evidence="5" id="KW-1133">Transmembrane helix</keyword>
<proteinExistence type="predicted"/>
<dbReference type="PANTHER" id="PTHR43289">
    <property type="entry name" value="MITOGEN-ACTIVATED PROTEIN KINASE KINASE KINASE 20-RELATED"/>
    <property type="match status" value="1"/>
</dbReference>
<dbReference type="PROSITE" id="PS50011">
    <property type="entry name" value="PROTEIN_KINASE_DOM"/>
    <property type="match status" value="1"/>
</dbReference>
<evidence type="ECO:0000256" key="4">
    <source>
        <dbReference type="ARBA" id="ARBA00022840"/>
    </source>
</evidence>
<keyword evidence="5" id="KW-0812">Transmembrane</keyword>
<dbReference type="Gene3D" id="3.30.200.20">
    <property type="entry name" value="Phosphorylase Kinase, domain 1"/>
    <property type="match status" value="1"/>
</dbReference>
<dbReference type="Gene3D" id="1.10.510.10">
    <property type="entry name" value="Transferase(Phosphotransferase) domain 1"/>
    <property type="match status" value="1"/>
</dbReference>
<feature type="domain" description="Protein kinase" evidence="6">
    <location>
        <begin position="45"/>
        <end position="325"/>
    </location>
</feature>
<keyword evidence="3 7" id="KW-0418">Kinase</keyword>
<reference evidence="7 8" key="1">
    <citation type="submission" date="2023-02" db="EMBL/GenBank/DDBJ databases">
        <title>Genome sequence of Lentisphaera profundi SAORIC-696.</title>
        <authorList>
            <person name="Kim e."/>
            <person name="Cho J.-C."/>
            <person name="Choi A."/>
            <person name="Kang I."/>
        </authorList>
    </citation>
    <scope>NUCLEOTIDE SEQUENCE [LARGE SCALE GENOMIC DNA]</scope>
    <source>
        <strain evidence="7 8">SAORIC-696</strain>
    </source>
</reference>
<dbReference type="Pfam" id="PF00069">
    <property type="entry name" value="Pkinase"/>
    <property type="match status" value="1"/>
</dbReference>
<dbReference type="InterPro" id="IPR011009">
    <property type="entry name" value="Kinase-like_dom_sf"/>
</dbReference>
<dbReference type="InterPro" id="IPR000719">
    <property type="entry name" value="Prot_kinase_dom"/>
</dbReference>
<dbReference type="EMBL" id="CP117811">
    <property type="protein sequence ID" value="WDE95472.1"/>
    <property type="molecule type" value="Genomic_DNA"/>
</dbReference>
<protein>
    <submittedName>
        <fullName evidence="7">Serine/threonine-protein kinase</fullName>
    </submittedName>
</protein>
<keyword evidence="1" id="KW-0808">Transferase</keyword>
<dbReference type="RefSeq" id="WP_274149058.1">
    <property type="nucleotide sequence ID" value="NZ_CP117811.1"/>
</dbReference>
<evidence type="ECO:0000313" key="8">
    <source>
        <dbReference type="Proteomes" id="UP001214250"/>
    </source>
</evidence>
<keyword evidence="5" id="KW-0472">Membrane</keyword>
<evidence type="ECO:0000256" key="3">
    <source>
        <dbReference type="ARBA" id="ARBA00022777"/>
    </source>
</evidence>
<keyword evidence="8" id="KW-1185">Reference proteome</keyword>
<keyword evidence="2" id="KW-0547">Nucleotide-binding</keyword>
<dbReference type="SMART" id="SM00220">
    <property type="entry name" value="S_TKc"/>
    <property type="match status" value="1"/>
</dbReference>
<sequence length="651" mass="74202">MEEKNNQDFFHNFKSLNSHFHEAFEAKEAEDALFYNEISNSHERYQNDTAIDHGGMKKVSRCLDRFTLRDVAVAKLLDADNVDNIDRFIKEARLTASLQHPNIMPVYDMGLDDEGQPFFTMKLFQGLPMDEWYESESLKEGVKDHDIVQIMIKVCQAISYAHANGIVHLDLKPANIGVGAYGEVMIFDWGIAKILDENNESPSLSLLDPEVYNDATLNGVVKGSPGYLAPEQIDPIFGDKNETTDVYALGGILYYMLCGLKPIECKDTMESLEKTLRGEVIKPSKFKDDYVSISLEAVAMKALSLKQKDRYQSVDDFLKDISKWLNGFATDAEKAGFATSLLLLMKRHRDITAILIVFMFFAIYGVVQIMVSEKRALKNEQEALHALELYKNEKEQTRIIGKEAAPRLATLTEEEFNQQYAYDFDKALELANRTVLRDPDLVEGWLVKSKVHFSRQEFNQVLEAMKNVPSKLRASVKIYQLSQYYALQKDDSELLQINKLNELMKELNHVQLSYLLAGYAEQHTKVLEDRVAIASALLKLTNRHAAPNLKMSIKYLKNDFLDVNLSDNPKLYSLSGLRNLPIKIMDISNSGISIALDLKIMPITELRMKNTNIRNLNEVLKLRYLKKLVIGKSDFIDFKGKIPAHISLIRE</sequence>
<name>A0ABY7VRG1_9BACT</name>
<evidence type="ECO:0000256" key="2">
    <source>
        <dbReference type="ARBA" id="ARBA00022741"/>
    </source>
</evidence>
<gene>
    <name evidence="7" type="ORF">PQO03_07040</name>
</gene>